<evidence type="ECO:0000256" key="1">
    <source>
        <dbReference type="SAM" id="SignalP"/>
    </source>
</evidence>
<evidence type="ECO:0008006" key="4">
    <source>
        <dbReference type="Google" id="ProtNLM"/>
    </source>
</evidence>
<feature type="chain" id="PRO_5047366946" description="Peptidase C39-like domain-containing protein" evidence="1">
    <location>
        <begin position="29"/>
        <end position="368"/>
    </location>
</feature>
<keyword evidence="3" id="KW-1185">Reference proteome</keyword>
<dbReference type="Proteomes" id="UP000758652">
    <property type="component" value="Unassembled WGS sequence"/>
</dbReference>
<accession>A0ABR9RM24</accession>
<proteinExistence type="predicted"/>
<gene>
    <name evidence="2" type="ORF">INF30_12270</name>
</gene>
<evidence type="ECO:0000313" key="3">
    <source>
        <dbReference type="Proteomes" id="UP000758652"/>
    </source>
</evidence>
<comment type="caution">
    <text evidence="2">The sequence shown here is derived from an EMBL/GenBank/DDBJ whole genome shotgun (WGS) entry which is preliminary data.</text>
</comment>
<reference evidence="2 3" key="1">
    <citation type="submission" date="2020-10" db="EMBL/GenBank/DDBJ databases">
        <title>ChiBAC.</title>
        <authorList>
            <person name="Zenner C."/>
            <person name="Hitch T.C.A."/>
            <person name="Clavel T."/>
        </authorList>
    </citation>
    <scope>NUCLEOTIDE SEQUENCE [LARGE SCALE GENOMIC DNA]</scope>
    <source>
        <strain evidence="2 3">DSM 108991</strain>
    </source>
</reference>
<organism evidence="2 3">
    <name type="scientific">Claveliimonas monacensis</name>
    <dbReference type="NCBI Taxonomy" id="2779351"/>
    <lineage>
        <taxon>Bacteria</taxon>
        <taxon>Bacillati</taxon>
        <taxon>Bacillota</taxon>
        <taxon>Clostridia</taxon>
        <taxon>Lachnospirales</taxon>
        <taxon>Lachnospiraceae</taxon>
        <taxon>Claveliimonas</taxon>
    </lineage>
</organism>
<dbReference type="EMBL" id="JADCKL010000012">
    <property type="protein sequence ID" value="MBE5064029.1"/>
    <property type="molecule type" value="Genomic_DNA"/>
</dbReference>
<feature type="signal peptide" evidence="1">
    <location>
        <begin position="1"/>
        <end position="28"/>
    </location>
</feature>
<name>A0ABR9RM24_9FIRM</name>
<sequence length="368" mass="40890">MKKRIRNLVVTCLIISMLSPCFGVTAFATSGENTDMDDLDILISAHYFLDSDSYGESFWSDSISDIDIVPLYNTSGKITAYYVELAEGGYAVVNNNTENPTTIEFGEGNNPLIREILDNNSNPHIIYNNPLSLYDANNTTMTRSISDQPDLYDNYPDLQVKDSSLASMLSEQKDIIESTPHIVPYGDGDYGFINWSDMPSGSYTSDNIPYSGTSWVITGDFDDIASDHCGATAVTNLANYFANQGYSKLKKSSNRNTFIAVHNIVGNGPVMTIADKAKKYFSNCGYTLQYSSVGTFTGIKDATKKDRPCGILLADGIVKWHWILSVGYRDYNSGGDYIRIMDGWNRNVNRFYKPGSGSLWISATQYWI</sequence>
<protein>
    <recommendedName>
        <fullName evidence="4">Peptidase C39-like domain-containing protein</fullName>
    </recommendedName>
</protein>
<dbReference type="RefSeq" id="WP_226395433.1">
    <property type="nucleotide sequence ID" value="NZ_JADCKL010000012.1"/>
</dbReference>
<evidence type="ECO:0000313" key="2">
    <source>
        <dbReference type="EMBL" id="MBE5064029.1"/>
    </source>
</evidence>
<keyword evidence="1" id="KW-0732">Signal</keyword>